<dbReference type="FunFam" id="3.30.70.330:FF:000023">
    <property type="entry name" value="Heterogeneous nuclear ribonucleoprotein q isoform"/>
    <property type="match status" value="1"/>
</dbReference>
<dbReference type="FunFam" id="3.30.70.330:FF:000027">
    <property type="entry name" value="Heterogeneous nuclear ribonucleoprotein q isoform"/>
    <property type="match status" value="1"/>
</dbReference>
<keyword evidence="3" id="KW-0677">Repeat</keyword>
<dbReference type="Gene3D" id="3.30.70.330">
    <property type="match status" value="3"/>
</dbReference>
<dbReference type="CDD" id="cd12251">
    <property type="entry name" value="RRM3_hnRNPR_like"/>
    <property type="match status" value="1"/>
</dbReference>
<dbReference type="Proteomes" id="UP000095287">
    <property type="component" value="Unplaced"/>
</dbReference>
<evidence type="ECO:0000313" key="9">
    <source>
        <dbReference type="WBParaSite" id="L893_g28540.t2"/>
    </source>
</evidence>
<evidence type="ECO:0000256" key="6">
    <source>
        <dbReference type="SAM" id="MobiDB-lite"/>
    </source>
</evidence>
<dbReference type="InterPro" id="IPR035979">
    <property type="entry name" value="RBD_domain_sf"/>
</dbReference>
<dbReference type="SUPFAM" id="SSF54928">
    <property type="entry name" value="RNA-binding domain, RBD"/>
    <property type="match status" value="3"/>
</dbReference>
<dbReference type="Pfam" id="PF18360">
    <property type="entry name" value="hnRNP_Q_AcD"/>
    <property type="match status" value="1"/>
</dbReference>
<evidence type="ECO:0000256" key="1">
    <source>
        <dbReference type="ARBA" id="ARBA00004496"/>
    </source>
</evidence>
<dbReference type="InterPro" id="IPR000504">
    <property type="entry name" value="RRM_dom"/>
</dbReference>
<feature type="compositionally biased region" description="Low complexity" evidence="6">
    <location>
        <begin position="28"/>
        <end position="48"/>
    </location>
</feature>
<dbReference type="PANTHER" id="PTHR21245">
    <property type="entry name" value="HETEROGENEOUS NUCLEAR RIBONUCLEOPROTEIN"/>
    <property type="match status" value="1"/>
</dbReference>
<dbReference type="CDD" id="cd12250">
    <property type="entry name" value="RRM2_hnRNPR_like"/>
    <property type="match status" value="1"/>
</dbReference>
<evidence type="ECO:0000313" key="8">
    <source>
        <dbReference type="Proteomes" id="UP000095287"/>
    </source>
</evidence>
<dbReference type="Pfam" id="PF00076">
    <property type="entry name" value="RRM_1"/>
    <property type="match status" value="3"/>
</dbReference>
<feature type="domain" description="RRM" evidence="7">
    <location>
        <begin position="324"/>
        <end position="408"/>
    </location>
</feature>
<comment type="subcellular location">
    <subcellularLocation>
        <location evidence="1">Cytoplasm</location>
    </subcellularLocation>
</comment>
<evidence type="ECO:0000259" key="7">
    <source>
        <dbReference type="PROSITE" id="PS50102"/>
    </source>
</evidence>
<evidence type="ECO:0000256" key="5">
    <source>
        <dbReference type="PROSITE-ProRule" id="PRU00176"/>
    </source>
</evidence>
<dbReference type="GO" id="GO:0005737">
    <property type="term" value="C:cytoplasm"/>
    <property type="evidence" value="ECO:0007669"/>
    <property type="project" value="UniProtKB-SubCell"/>
</dbReference>
<protein>
    <submittedName>
        <fullName evidence="9">Heterogeneous nuclear ribonucleoprotein Q</fullName>
    </submittedName>
</protein>
<dbReference type="SMART" id="SM00360">
    <property type="entry name" value="RRM"/>
    <property type="match status" value="3"/>
</dbReference>
<accession>A0A1I7ZPN9</accession>
<feature type="domain" description="RRM" evidence="7">
    <location>
        <begin position="193"/>
        <end position="322"/>
    </location>
</feature>
<name>A0A1I7ZPN9_9BILA</name>
<feature type="compositionally biased region" description="Gly residues" evidence="6">
    <location>
        <begin position="615"/>
        <end position="637"/>
    </location>
</feature>
<keyword evidence="4 5" id="KW-0694">RNA-binding</keyword>
<dbReference type="CDD" id="cd21039">
    <property type="entry name" value="NURR"/>
    <property type="match status" value="1"/>
</dbReference>
<reference evidence="9" key="1">
    <citation type="submission" date="2016-11" db="UniProtKB">
        <authorList>
            <consortium name="WormBaseParasite"/>
        </authorList>
    </citation>
    <scope>IDENTIFICATION</scope>
</reference>
<dbReference type="GO" id="GO:0003723">
    <property type="term" value="F:RNA binding"/>
    <property type="evidence" value="ECO:0007669"/>
    <property type="project" value="UniProtKB-UniRule"/>
</dbReference>
<keyword evidence="2" id="KW-0963">Cytoplasm</keyword>
<feature type="domain" description="RRM" evidence="7">
    <location>
        <begin position="421"/>
        <end position="491"/>
    </location>
</feature>
<dbReference type="InterPro" id="IPR041337">
    <property type="entry name" value="hnRNP_Q_AcD"/>
</dbReference>
<dbReference type="PROSITE" id="PS50102">
    <property type="entry name" value="RRM"/>
    <property type="match status" value="3"/>
</dbReference>
<evidence type="ECO:0000256" key="2">
    <source>
        <dbReference type="ARBA" id="ARBA00022490"/>
    </source>
</evidence>
<proteinExistence type="predicted"/>
<feature type="region of interest" description="Disordered" evidence="6">
    <location>
        <begin position="1"/>
        <end position="49"/>
    </location>
</feature>
<dbReference type="InterPro" id="IPR012677">
    <property type="entry name" value="Nucleotide-bd_a/b_plait_sf"/>
</dbReference>
<organism evidence="8 9">
    <name type="scientific">Steinernema glaseri</name>
    <dbReference type="NCBI Taxonomy" id="37863"/>
    <lineage>
        <taxon>Eukaryota</taxon>
        <taxon>Metazoa</taxon>
        <taxon>Ecdysozoa</taxon>
        <taxon>Nematoda</taxon>
        <taxon>Chromadorea</taxon>
        <taxon>Rhabditida</taxon>
        <taxon>Tylenchina</taxon>
        <taxon>Panagrolaimomorpha</taxon>
        <taxon>Strongyloidoidea</taxon>
        <taxon>Steinernematidae</taxon>
        <taxon>Steinernema</taxon>
    </lineage>
</organism>
<sequence>MADVEMDSAAPKVEVKEEEAGNGEAMEEQQQQQPQEQQEPTAAVAQPENDNPTYKRFIENKLNNEVADALIELIANADITPDDVDDRTIDMLKAFNNTQALFIVNSLKDSKMFGVQNKPQYITSVMRSFRDRVRQMGAQQALQSPLVYGPEIAQAKELLERTGYSLEVTVGQRKYYNPPNYDGPEHGPTGAGHEIYIGQIPKEIYEDTIVPLFETCGTIYDMRLMMDPVSGRNRGYAFMTFIENNAAQEAVKKVSDYRCLCHDGASCAAQRIPPVLAARSLASVSRLHVLTHVPSSCVHQQGDFNGHEIIPGKALKVNVSVANTRLFIGNIPKSKSKDEILDELKKHTEGVVDCIIYTSPDASESRKNRGFCFIDFIDHKAASDAKRRIATGKVRPWNSDLVVDWAEQQEEPDDETMAKVKVVYVRNLKESVSEERIKELFAPFGEIERVKKIRDYSFVHYVERESALKAIEAKNGTELDGVAIDVSLAKPMSEKKKPKMQPMRGGRGGPGMRGGMAPGMGYRGGDFGGMPRGRGRGNPGGYGGPKSFGNPTGGYGGPGGYMPPAYGGGYDGGYGYDDYSYGYGSGSFGAYDVYGGGPSTYGADPYGQQGYGAYGAGAPRGMGPRGAHSGGYRGGRGQSPRGGTRGGGRGAKRPGDSNGGPASKRDFSDYSSDVHHF</sequence>
<evidence type="ECO:0000256" key="3">
    <source>
        <dbReference type="ARBA" id="ARBA00022737"/>
    </source>
</evidence>
<keyword evidence="8" id="KW-1185">Reference proteome</keyword>
<feature type="compositionally biased region" description="Basic and acidic residues" evidence="6">
    <location>
        <begin position="663"/>
        <end position="677"/>
    </location>
</feature>
<evidence type="ECO:0000256" key="4">
    <source>
        <dbReference type="ARBA" id="ARBA00022884"/>
    </source>
</evidence>
<dbReference type="WBParaSite" id="L893_g28540.t2">
    <property type="protein sequence ID" value="L893_g28540.t2"/>
    <property type="gene ID" value="L893_g28540"/>
</dbReference>
<dbReference type="AlphaFoldDB" id="A0A1I7ZPN9"/>
<feature type="region of interest" description="Disordered" evidence="6">
    <location>
        <begin position="615"/>
        <end position="677"/>
    </location>
</feature>